<organism evidence="2 3">
    <name type="scientific">Stachybotrys chartarum (strain CBS 109288 / IBT 7711)</name>
    <name type="common">Toxic black mold</name>
    <name type="synonym">Stilbospora chartarum</name>
    <dbReference type="NCBI Taxonomy" id="1280523"/>
    <lineage>
        <taxon>Eukaryota</taxon>
        <taxon>Fungi</taxon>
        <taxon>Dikarya</taxon>
        <taxon>Ascomycota</taxon>
        <taxon>Pezizomycotina</taxon>
        <taxon>Sordariomycetes</taxon>
        <taxon>Hypocreomycetidae</taxon>
        <taxon>Hypocreales</taxon>
        <taxon>Stachybotryaceae</taxon>
        <taxon>Stachybotrys</taxon>
    </lineage>
</organism>
<dbReference type="AlphaFoldDB" id="A0A084B821"/>
<name>A0A084B821_STACB</name>
<reference evidence="2 3" key="1">
    <citation type="journal article" date="2014" name="BMC Genomics">
        <title>Comparative genome sequencing reveals chemotype-specific gene clusters in the toxigenic black mold Stachybotrys.</title>
        <authorList>
            <person name="Semeiks J."/>
            <person name="Borek D."/>
            <person name="Otwinowski Z."/>
            <person name="Grishin N.V."/>
        </authorList>
    </citation>
    <scope>NUCLEOTIDE SEQUENCE [LARGE SCALE GENOMIC DNA]</scope>
    <source>
        <strain evidence="3">CBS 109288 / IBT 7711</strain>
    </source>
</reference>
<feature type="region of interest" description="Disordered" evidence="1">
    <location>
        <begin position="1"/>
        <end position="26"/>
    </location>
</feature>
<dbReference type="EMBL" id="KL647773">
    <property type="protein sequence ID" value="KEY73700.1"/>
    <property type="molecule type" value="Genomic_DNA"/>
</dbReference>
<evidence type="ECO:0000256" key="1">
    <source>
        <dbReference type="SAM" id="MobiDB-lite"/>
    </source>
</evidence>
<evidence type="ECO:0000313" key="2">
    <source>
        <dbReference type="EMBL" id="KEY73700.1"/>
    </source>
</evidence>
<sequence>MFTRIPSLQPVVNQGGRNMTDGMEPLNVSFPGASAAAATASFNAHGSMDSNDEALARLAELSDQVTDLRESLAENPANDSESVTNKLLIQIDQNTSNLLQSFVQHGADVTNKLATLQQSFEQHKAQLEEWGIKLEGLFEDTRQNPTMGYL</sequence>
<accession>A0A084B821</accession>
<protein>
    <submittedName>
        <fullName evidence="2">Uncharacterized protein</fullName>
    </submittedName>
</protein>
<dbReference type="HOGENOM" id="CLU_1741774_0_0_1"/>
<gene>
    <name evidence="2" type="ORF">S7711_11476</name>
</gene>
<proteinExistence type="predicted"/>
<evidence type="ECO:0000313" key="3">
    <source>
        <dbReference type="Proteomes" id="UP000028045"/>
    </source>
</evidence>
<dbReference type="Proteomes" id="UP000028045">
    <property type="component" value="Unassembled WGS sequence"/>
</dbReference>
<keyword evidence="3" id="KW-1185">Reference proteome</keyword>